<dbReference type="AlphaFoldDB" id="X6NUY3"/>
<comment type="caution">
    <text evidence="1">The sequence shown here is derived from an EMBL/GenBank/DDBJ whole genome shotgun (WGS) entry which is preliminary data.</text>
</comment>
<evidence type="ECO:0000313" key="1">
    <source>
        <dbReference type="EMBL" id="ETO29609.1"/>
    </source>
</evidence>
<evidence type="ECO:0000313" key="2">
    <source>
        <dbReference type="Proteomes" id="UP000023152"/>
    </source>
</evidence>
<keyword evidence="2" id="KW-1185">Reference proteome</keyword>
<protein>
    <submittedName>
        <fullName evidence="1">Uncharacterized protein</fullName>
    </submittedName>
</protein>
<gene>
    <name evidence="1" type="ORF">RFI_07512</name>
</gene>
<dbReference type="EMBL" id="ASPP01005952">
    <property type="protein sequence ID" value="ETO29609.1"/>
    <property type="molecule type" value="Genomic_DNA"/>
</dbReference>
<accession>X6NUY3</accession>
<organism evidence="1 2">
    <name type="scientific">Reticulomyxa filosa</name>
    <dbReference type="NCBI Taxonomy" id="46433"/>
    <lineage>
        <taxon>Eukaryota</taxon>
        <taxon>Sar</taxon>
        <taxon>Rhizaria</taxon>
        <taxon>Retaria</taxon>
        <taxon>Foraminifera</taxon>
        <taxon>Monothalamids</taxon>
        <taxon>Reticulomyxidae</taxon>
        <taxon>Reticulomyxa</taxon>
    </lineage>
</organism>
<sequence length="210" mass="24578">MELKKWIALGIIPAVNTRSIFEKTQYLYDHVLCLRMLIEDSMQQFSDEYNRVLCLKMSIEKSIKNVNSKSYDENIKITNTIDDENELRQMTGFILGKENDEKENDSQEDNIRYEINWCNIQIGDEFSQICIEGIDSLSNATRHIVFGQLVDFSIENENQNQNERIHEINVEGWNIYNILKSDDANQKKILLICLVLIFHLGGKLLLCIYF</sequence>
<proteinExistence type="predicted"/>
<reference evidence="1 2" key="1">
    <citation type="journal article" date="2013" name="Curr. Biol.">
        <title>The Genome of the Foraminiferan Reticulomyxa filosa.</title>
        <authorList>
            <person name="Glockner G."/>
            <person name="Hulsmann N."/>
            <person name="Schleicher M."/>
            <person name="Noegel A.A."/>
            <person name="Eichinger L."/>
            <person name="Gallinger C."/>
            <person name="Pawlowski J."/>
            <person name="Sierra R."/>
            <person name="Euteneuer U."/>
            <person name="Pillet L."/>
            <person name="Moustafa A."/>
            <person name="Platzer M."/>
            <person name="Groth M."/>
            <person name="Szafranski K."/>
            <person name="Schliwa M."/>
        </authorList>
    </citation>
    <scope>NUCLEOTIDE SEQUENCE [LARGE SCALE GENOMIC DNA]</scope>
</reference>
<name>X6NUY3_RETFI</name>
<dbReference type="Proteomes" id="UP000023152">
    <property type="component" value="Unassembled WGS sequence"/>
</dbReference>